<dbReference type="Pfam" id="PF01663">
    <property type="entry name" value="Phosphodiest"/>
    <property type="match status" value="1"/>
</dbReference>
<proteinExistence type="predicted"/>
<evidence type="ECO:0000313" key="3">
    <source>
        <dbReference type="Proteomes" id="UP000285301"/>
    </source>
</evidence>
<accession>A0A3S3P3L6</accession>
<dbReference type="SUPFAM" id="SSF53649">
    <property type="entry name" value="Alkaline phosphatase-like"/>
    <property type="match status" value="1"/>
</dbReference>
<sequence length="313" mass="36471">HWWTKAEPIWTLAENSGVRTAVYYWDGCQVEINNVIPTRCLMYRPIRNWDAVNEETEASLEQILNGFSRNKFSLSLLYYEPIDHYGHKYGPNSNETFDAVRKIDTIISRLLESIEKRNLSDVVNVYIVSDHGMAEPKAFIWLEDYIDFNDVDLYIKNGPVSMLKAVSSEAEQRIYNRLRTNASDLGLNVYRKHEIPEEMHIKHNRLTFPLLLIVKPGYYLHLPSIKGKIFPHFNQTNSDRSSFKLPKGDHGYFAKEEHRMRGITYAIGPAFKRGFNSTALKQIDHYQIFCHILGLHPKPHNGSWERVKDMLAE</sequence>
<dbReference type="EMBL" id="NCKU01012177">
    <property type="protein sequence ID" value="RWS00164.1"/>
    <property type="molecule type" value="Genomic_DNA"/>
</dbReference>
<reference evidence="2 3" key="1">
    <citation type="journal article" date="2018" name="Gigascience">
        <title>Genomes of trombidid mites reveal novel predicted allergens and laterally-transferred genes associated with secondary metabolism.</title>
        <authorList>
            <person name="Dong X."/>
            <person name="Chaisiri K."/>
            <person name="Xia D."/>
            <person name="Armstrong S.D."/>
            <person name="Fang Y."/>
            <person name="Donnelly M.J."/>
            <person name="Kadowaki T."/>
            <person name="McGarry J.W."/>
            <person name="Darby A.C."/>
            <person name="Makepeace B.L."/>
        </authorList>
    </citation>
    <scope>NUCLEOTIDE SEQUENCE [LARGE SCALE GENOMIC DNA]</scope>
    <source>
        <strain evidence="2">UoL-WK</strain>
    </source>
</reference>
<dbReference type="PANTHER" id="PTHR10151">
    <property type="entry name" value="ECTONUCLEOTIDE PYROPHOSPHATASE/PHOSPHODIESTERASE"/>
    <property type="match status" value="1"/>
</dbReference>
<dbReference type="InterPro" id="IPR017850">
    <property type="entry name" value="Alkaline_phosphatase_core_sf"/>
</dbReference>
<dbReference type="Gene3D" id="3.40.720.10">
    <property type="entry name" value="Alkaline Phosphatase, subunit A"/>
    <property type="match status" value="1"/>
</dbReference>
<feature type="non-terminal residue" evidence="2">
    <location>
        <position position="1"/>
    </location>
</feature>
<evidence type="ECO:0000313" key="1">
    <source>
        <dbReference type="EMBL" id="RWS00164.1"/>
    </source>
</evidence>
<dbReference type="GO" id="GO:0016787">
    <property type="term" value="F:hydrolase activity"/>
    <property type="evidence" value="ECO:0007669"/>
    <property type="project" value="UniProtKB-ARBA"/>
</dbReference>
<comment type="caution">
    <text evidence="2">The sequence shown here is derived from an EMBL/GenBank/DDBJ whole genome shotgun (WGS) entry which is preliminary data.</text>
</comment>
<gene>
    <name evidence="1" type="ORF">B4U79_08621</name>
    <name evidence="2" type="ORF">B4U79_14442</name>
</gene>
<dbReference type="PANTHER" id="PTHR10151:SF120">
    <property type="entry name" value="BIS(5'-ADENOSYL)-TRIPHOSPHATASE"/>
    <property type="match status" value="1"/>
</dbReference>
<dbReference type="OrthoDB" id="6496993at2759"/>
<organism evidence="2 3">
    <name type="scientific">Dinothrombium tinctorium</name>
    <dbReference type="NCBI Taxonomy" id="1965070"/>
    <lineage>
        <taxon>Eukaryota</taxon>
        <taxon>Metazoa</taxon>
        <taxon>Ecdysozoa</taxon>
        <taxon>Arthropoda</taxon>
        <taxon>Chelicerata</taxon>
        <taxon>Arachnida</taxon>
        <taxon>Acari</taxon>
        <taxon>Acariformes</taxon>
        <taxon>Trombidiformes</taxon>
        <taxon>Prostigmata</taxon>
        <taxon>Anystina</taxon>
        <taxon>Parasitengona</taxon>
        <taxon>Trombidioidea</taxon>
        <taxon>Trombidiidae</taxon>
        <taxon>Dinothrombium</taxon>
    </lineage>
</organism>
<protein>
    <submittedName>
        <fullName evidence="2">Ectonucleotide pyrophosphatase/phosphodiesterase family member 6-like isoform X4</fullName>
    </submittedName>
</protein>
<name>A0A3S3P3L6_9ACAR</name>
<dbReference type="EMBL" id="NCKU01012151">
    <property type="protein sequence ID" value="RWS00178.1"/>
    <property type="molecule type" value="Genomic_DNA"/>
</dbReference>
<dbReference type="STRING" id="1965070.A0A3S3P3L6"/>
<evidence type="ECO:0000313" key="2">
    <source>
        <dbReference type="EMBL" id="RWS00178.1"/>
    </source>
</evidence>
<reference evidence="2" key="2">
    <citation type="submission" date="2018-11" db="EMBL/GenBank/DDBJ databases">
        <title>Trombidioid mite genomics.</title>
        <authorList>
            <person name="Dong X."/>
        </authorList>
    </citation>
    <scope>NUCLEOTIDE SEQUENCE</scope>
    <source>
        <strain evidence="2">UoL-WK</strain>
    </source>
</reference>
<dbReference type="AlphaFoldDB" id="A0A3S3P3L6"/>
<dbReference type="Proteomes" id="UP000285301">
    <property type="component" value="Unassembled WGS sequence"/>
</dbReference>
<keyword evidence="3" id="KW-1185">Reference proteome</keyword>
<dbReference type="InterPro" id="IPR002591">
    <property type="entry name" value="Phosphodiest/P_Trfase"/>
</dbReference>